<name>A0AAN9LWY5_PHACN</name>
<evidence type="ECO:0000313" key="2">
    <source>
        <dbReference type="Proteomes" id="UP001374584"/>
    </source>
</evidence>
<evidence type="ECO:0000313" key="1">
    <source>
        <dbReference type="EMBL" id="KAK7341653.1"/>
    </source>
</evidence>
<organism evidence="1 2">
    <name type="scientific">Phaseolus coccineus</name>
    <name type="common">Scarlet runner bean</name>
    <name type="synonym">Phaseolus multiflorus</name>
    <dbReference type="NCBI Taxonomy" id="3886"/>
    <lineage>
        <taxon>Eukaryota</taxon>
        <taxon>Viridiplantae</taxon>
        <taxon>Streptophyta</taxon>
        <taxon>Embryophyta</taxon>
        <taxon>Tracheophyta</taxon>
        <taxon>Spermatophyta</taxon>
        <taxon>Magnoliopsida</taxon>
        <taxon>eudicotyledons</taxon>
        <taxon>Gunneridae</taxon>
        <taxon>Pentapetalae</taxon>
        <taxon>rosids</taxon>
        <taxon>fabids</taxon>
        <taxon>Fabales</taxon>
        <taxon>Fabaceae</taxon>
        <taxon>Papilionoideae</taxon>
        <taxon>50 kb inversion clade</taxon>
        <taxon>NPAAA clade</taxon>
        <taxon>indigoferoid/millettioid clade</taxon>
        <taxon>Phaseoleae</taxon>
        <taxon>Phaseolus</taxon>
    </lineage>
</organism>
<reference evidence="1 2" key="1">
    <citation type="submission" date="2024-01" db="EMBL/GenBank/DDBJ databases">
        <title>The genomes of 5 underutilized Papilionoideae crops provide insights into root nodulation and disease resistanc.</title>
        <authorList>
            <person name="Jiang F."/>
        </authorList>
    </citation>
    <scope>NUCLEOTIDE SEQUENCE [LARGE SCALE GENOMIC DNA]</scope>
    <source>
        <strain evidence="1">JINMINGXINNONG_FW02</strain>
        <tissue evidence="1">Leaves</tissue>
    </source>
</reference>
<dbReference type="AlphaFoldDB" id="A0AAN9LWY5"/>
<proteinExistence type="predicted"/>
<gene>
    <name evidence="1" type="ORF">VNO80_24590</name>
</gene>
<dbReference type="EMBL" id="JAYMYR010000009">
    <property type="protein sequence ID" value="KAK7341653.1"/>
    <property type="molecule type" value="Genomic_DNA"/>
</dbReference>
<accession>A0AAN9LWY5</accession>
<keyword evidence="2" id="KW-1185">Reference proteome</keyword>
<protein>
    <submittedName>
        <fullName evidence="1">Uncharacterized protein</fullName>
    </submittedName>
</protein>
<sequence>MNSSICSSNLSFYPFFSYSLYSKNKHHNTDVDEYEEITIIHIKLQHREMRICLPDVKLGPDWPSSGGLVNLVKGSNTSWVSRRMVEYGISIGGRCTSHW</sequence>
<dbReference type="Proteomes" id="UP001374584">
    <property type="component" value="Unassembled WGS sequence"/>
</dbReference>
<comment type="caution">
    <text evidence="1">The sequence shown here is derived from an EMBL/GenBank/DDBJ whole genome shotgun (WGS) entry which is preliminary data.</text>
</comment>